<protein>
    <submittedName>
        <fullName evidence="2">Uncharacterized protein</fullName>
    </submittedName>
</protein>
<dbReference type="Proteomes" id="UP001500979">
    <property type="component" value="Unassembled WGS sequence"/>
</dbReference>
<keyword evidence="1" id="KW-0812">Transmembrane</keyword>
<keyword evidence="1" id="KW-0472">Membrane</keyword>
<accession>A0ABN3V6I0</accession>
<evidence type="ECO:0000256" key="1">
    <source>
        <dbReference type="SAM" id="Phobius"/>
    </source>
</evidence>
<keyword evidence="1" id="KW-1133">Transmembrane helix</keyword>
<keyword evidence="3" id="KW-1185">Reference proteome</keyword>
<proteinExistence type="predicted"/>
<gene>
    <name evidence="2" type="ORF">GCM10010470_05570</name>
</gene>
<evidence type="ECO:0000313" key="3">
    <source>
        <dbReference type="Proteomes" id="UP001500979"/>
    </source>
</evidence>
<feature type="transmembrane region" description="Helical" evidence="1">
    <location>
        <begin position="41"/>
        <end position="62"/>
    </location>
</feature>
<dbReference type="EMBL" id="BAAAUX010000003">
    <property type="protein sequence ID" value="GAA2776087.1"/>
    <property type="molecule type" value="Genomic_DNA"/>
</dbReference>
<sequence>MLLIVMRIAAVATVGNGGGDPADSPIVRNALGVPMRAHLPAVVVCAVLGAVVVVLVGVSLLVRGPAPSMVSPAEGVITAVTPTTAGPALVGR</sequence>
<reference evidence="2 3" key="1">
    <citation type="journal article" date="2019" name="Int. J. Syst. Evol. Microbiol.">
        <title>The Global Catalogue of Microorganisms (GCM) 10K type strain sequencing project: providing services to taxonomists for standard genome sequencing and annotation.</title>
        <authorList>
            <consortium name="The Broad Institute Genomics Platform"/>
            <consortium name="The Broad Institute Genome Sequencing Center for Infectious Disease"/>
            <person name="Wu L."/>
            <person name="Ma J."/>
        </authorList>
    </citation>
    <scope>NUCLEOTIDE SEQUENCE [LARGE SCALE GENOMIC DNA]</scope>
    <source>
        <strain evidence="2 3">JCM 9383</strain>
    </source>
</reference>
<evidence type="ECO:0000313" key="2">
    <source>
        <dbReference type="EMBL" id="GAA2776087.1"/>
    </source>
</evidence>
<name>A0ABN3V6I0_9PSEU</name>
<organism evidence="2 3">
    <name type="scientific">Saccharopolyspora taberi</name>
    <dbReference type="NCBI Taxonomy" id="60895"/>
    <lineage>
        <taxon>Bacteria</taxon>
        <taxon>Bacillati</taxon>
        <taxon>Actinomycetota</taxon>
        <taxon>Actinomycetes</taxon>
        <taxon>Pseudonocardiales</taxon>
        <taxon>Pseudonocardiaceae</taxon>
        <taxon>Saccharopolyspora</taxon>
    </lineage>
</organism>
<comment type="caution">
    <text evidence="2">The sequence shown here is derived from an EMBL/GenBank/DDBJ whole genome shotgun (WGS) entry which is preliminary data.</text>
</comment>